<evidence type="ECO:0000313" key="1">
    <source>
        <dbReference type="EMBL" id="GEU72130.1"/>
    </source>
</evidence>
<protein>
    <submittedName>
        <fullName evidence="1">Uncharacterized protein</fullName>
    </submittedName>
</protein>
<dbReference type="EMBL" id="BKCJ010006432">
    <property type="protein sequence ID" value="GEU72130.1"/>
    <property type="molecule type" value="Genomic_DNA"/>
</dbReference>
<accession>A0A6L2MEJ5</accession>
<dbReference type="AlphaFoldDB" id="A0A6L2MEJ5"/>
<gene>
    <name evidence="1" type="ORF">Tci_044108</name>
</gene>
<proteinExistence type="predicted"/>
<reference evidence="1" key="1">
    <citation type="journal article" date="2019" name="Sci. Rep.">
        <title>Draft genome of Tanacetum cinerariifolium, the natural source of mosquito coil.</title>
        <authorList>
            <person name="Yamashiro T."/>
            <person name="Shiraishi A."/>
            <person name="Satake H."/>
            <person name="Nakayama K."/>
        </authorList>
    </citation>
    <scope>NUCLEOTIDE SEQUENCE</scope>
</reference>
<organism evidence="1">
    <name type="scientific">Tanacetum cinerariifolium</name>
    <name type="common">Dalmatian daisy</name>
    <name type="synonym">Chrysanthemum cinerariifolium</name>
    <dbReference type="NCBI Taxonomy" id="118510"/>
    <lineage>
        <taxon>Eukaryota</taxon>
        <taxon>Viridiplantae</taxon>
        <taxon>Streptophyta</taxon>
        <taxon>Embryophyta</taxon>
        <taxon>Tracheophyta</taxon>
        <taxon>Spermatophyta</taxon>
        <taxon>Magnoliopsida</taxon>
        <taxon>eudicotyledons</taxon>
        <taxon>Gunneridae</taxon>
        <taxon>Pentapetalae</taxon>
        <taxon>asterids</taxon>
        <taxon>campanulids</taxon>
        <taxon>Asterales</taxon>
        <taxon>Asteraceae</taxon>
        <taxon>Asteroideae</taxon>
        <taxon>Anthemideae</taxon>
        <taxon>Anthemidinae</taxon>
        <taxon>Tanacetum</taxon>
    </lineage>
</organism>
<sequence>MLPWFVTIKQLMRFHMMSSILAHSNSSSSQSHANSSYSPQPYYVTLPSSVADYDDEYQGELQGDSQEDKLTTAIMLLARTITQKFSTPTNHRLRTLSNTRNQAVIQDGQLIYKPRMQVMVEMAHTCLLWWVSGEWFAGEVWVDRDSVYRFWAGNGEQCTVHSVLNVGVTGATSEVNALNKVHEQVNHVKHKPIIHISDDDHINSNIMFDDPYVKNNGGGASEHDSNAHDKYHDIQMLEYNVQREAENQK</sequence>
<comment type="caution">
    <text evidence="1">The sequence shown here is derived from an EMBL/GenBank/DDBJ whole genome shotgun (WGS) entry which is preliminary data.</text>
</comment>
<name>A0A6L2MEJ5_TANCI</name>